<dbReference type="PROSITE" id="PS00078">
    <property type="entry name" value="COX2"/>
    <property type="match status" value="1"/>
</dbReference>
<keyword evidence="11 19" id="KW-1133">Transmembrane helix</keyword>
<dbReference type="GO" id="GO:0004129">
    <property type="term" value="F:cytochrome-c oxidase activity"/>
    <property type="evidence" value="ECO:0007669"/>
    <property type="project" value="UniProtKB-EC"/>
</dbReference>
<evidence type="ECO:0000313" key="23">
    <source>
        <dbReference type="EMBL" id="UWZ58650.1"/>
    </source>
</evidence>
<dbReference type="CDD" id="cd04213">
    <property type="entry name" value="CuRO_CcO_Caa3_II"/>
    <property type="match status" value="1"/>
</dbReference>
<feature type="transmembrane region" description="Helical" evidence="19">
    <location>
        <begin position="45"/>
        <end position="66"/>
    </location>
</feature>
<evidence type="ECO:0000256" key="8">
    <source>
        <dbReference type="ARBA" id="ARBA00022723"/>
    </source>
</evidence>
<evidence type="ECO:0000259" key="22">
    <source>
        <dbReference type="PROSITE" id="PS51007"/>
    </source>
</evidence>
<comment type="similarity">
    <text evidence="2">Belongs to the cytochrome c oxidase subunit 2 family.</text>
</comment>
<dbReference type="EMBL" id="CP073767">
    <property type="protein sequence ID" value="UWZ58650.1"/>
    <property type="molecule type" value="Genomic_DNA"/>
</dbReference>
<evidence type="ECO:0000256" key="11">
    <source>
        <dbReference type="ARBA" id="ARBA00022989"/>
    </source>
</evidence>
<evidence type="ECO:0000256" key="10">
    <source>
        <dbReference type="ARBA" id="ARBA00022982"/>
    </source>
</evidence>
<dbReference type="NCBIfam" id="TIGR02866">
    <property type="entry name" value="CoxB"/>
    <property type="match status" value="1"/>
</dbReference>
<feature type="signal peptide" evidence="20">
    <location>
        <begin position="1"/>
        <end position="19"/>
    </location>
</feature>
<evidence type="ECO:0000256" key="14">
    <source>
        <dbReference type="ARBA" id="ARBA00023136"/>
    </source>
</evidence>
<evidence type="ECO:0000256" key="18">
    <source>
        <dbReference type="PROSITE-ProRule" id="PRU00433"/>
    </source>
</evidence>
<evidence type="ECO:0000256" key="1">
    <source>
        <dbReference type="ARBA" id="ARBA00004141"/>
    </source>
</evidence>
<keyword evidence="12 18" id="KW-0408">Iron</keyword>
<dbReference type="SUPFAM" id="SSF46626">
    <property type="entry name" value="Cytochrome c"/>
    <property type="match status" value="1"/>
</dbReference>
<evidence type="ECO:0000256" key="17">
    <source>
        <dbReference type="ARBA" id="ARBA00047816"/>
    </source>
</evidence>
<comment type="catalytic activity">
    <reaction evidence="17">
        <text>4 Fe(II)-[cytochrome c] + O2 + 8 H(+)(in) = 4 Fe(III)-[cytochrome c] + 2 H2O + 4 H(+)(out)</text>
        <dbReference type="Rhea" id="RHEA:11436"/>
        <dbReference type="Rhea" id="RHEA-COMP:10350"/>
        <dbReference type="Rhea" id="RHEA-COMP:14399"/>
        <dbReference type="ChEBI" id="CHEBI:15377"/>
        <dbReference type="ChEBI" id="CHEBI:15378"/>
        <dbReference type="ChEBI" id="CHEBI:15379"/>
        <dbReference type="ChEBI" id="CHEBI:29033"/>
        <dbReference type="ChEBI" id="CHEBI:29034"/>
        <dbReference type="EC" id="7.1.1.9"/>
    </reaction>
</comment>
<sequence length="330" mass="35873">MRRSLRTLPVLAGALAGLAACSNGPQSTLDASGFGARQVEGLWWLMFWISVCVFVEVMTLFGWALWRRRRETVRVRGGDATRFVGILGVAIPLVILSVVYGTGLMTLDAIANPSRAAATVEVVGHQWWWEVRYPDRPGAVTANEVHIPVGEAVRVRLRSADVQHSFWVPQLMPKTDLYPGKPNETWLKAARVGTFRGQCAEYCGDQHAYMALQVVAQSRADFDAWLADIAAPAPARLTAAQQRGRAVFLNGSCAACHTVRGTRADGTVGPDLTNLASRWSVGAGAAPNDRGHLGGWVVNSQTIKPGNRMPPQPVAAQELPDLLDYLQTLR</sequence>
<dbReference type="InterPro" id="IPR034236">
    <property type="entry name" value="CuRO_CcO_Caa3_II"/>
</dbReference>
<evidence type="ECO:0000256" key="20">
    <source>
        <dbReference type="SAM" id="SignalP"/>
    </source>
</evidence>
<dbReference type="AlphaFoldDB" id="A0A9Q9ISM4"/>
<dbReference type="GO" id="GO:0016020">
    <property type="term" value="C:membrane"/>
    <property type="evidence" value="ECO:0007669"/>
    <property type="project" value="UniProtKB-SubCell"/>
</dbReference>
<dbReference type="Pfam" id="PF00116">
    <property type="entry name" value="COX2"/>
    <property type="match status" value="1"/>
</dbReference>
<feature type="domain" description="Cytochrome oxidase subunit II copper A binding" evidence="21">
    <location>
        <begin position="115"/>
        <end position="228"/>
    </location>
</feature>
<feature type="domain" description="Cytochrome c" evidence="22">
    <location>
        <begin position="239"/>
        <end position="330"/>
    </location>
</feature>
<dbReference type="OrthoDB" id="9781261at2"/>
<evidence type="ECO:0000256" key="6">
    <source>
        <dbReference type="ARBA" id="ARBA00022660"/>
    </source>
</evidence>
<dbReference type="GO" id="GO:0042773">
    <property type="term" value="P:ATP synthesis coupled electron transport"/>
    <property type="evidence" value="ECO:0007669"/>
    <property type="project" value="TreeGrafter"/>
</dbReference>
<dbReference type="InterPro" id="IPR045187">
    <property type="entry name" value="CcO_II"/>
</dbReference>
<dbReference type="PANTHER" id="PTHR22888">
    <property type="entry name" value="CYTOCHROME C OXIDASE, SUBUNIT II"/>
    <property type="match status" value="1"/>
</dbReference>
<proteinExistence type="inferred from homology"/>
<dbReference type="InterPro" id="IPR014222">
    <property type="entry name" value="Cyt_c_oxidase_su2"/>
</dbReference>
<evidence type="ECO:0000256" key="19">
    <source>
        <dbReference type="SAM" id="Phobius"/>
    </source>
</evidence>
<evidence type="ECO:0000256" key="3">
    <source>
        <dbReference type="ARBA" id="ARBA00012949"/>
    </source>
</evidence>
<dbReference type="KEGG" id="daur:Daura_22265"/>
<evidence type="ECO:0000256" key="9">
    <source>
        <dbReference type="ARBA" id="ARBA00022967"/>
    </source>
</evidence>
<keyword evidence="13" id="KW-0186">Copper</keyword>
<dbReference type="InterPro" id="IPR001505">
    <property type="entry name" value="Copper_CuA"/>
</dbReference>
<dbReference type="InterPro" id="IPR002429">
    <property type="entry name" value="CcO_II-like_C"/>
</dbReference>
<protein>
    <recommendedName>
        <fullName evidence="3">cytochrome-c oxidase</fullName>
        <ecNumber evidence="3">7.1.1.9</ecNumber>
    </recommendedName>
    <alternativeName>
        <fullName evidence="16">Cytochrome aa3 subunit 2</fullName>
    </alternativeName>
</protein>
<keyword evidence="7 19" id="KW-0812">Transmembrane</keyword>
<dbReference type="PANTHER" id="PTHR22888:SF9">
    <property type="entry name" value="CYTOCHROME C OXIDASE SUBUNIT 2"/>
    <property type="match status" value="1"/>
</dbReference>
<keyword evidence="8 18" id="KW-0479">Metal-binding</keyword>
<keyword evidence="10" id="KW-0249">Electron transport</keyword>
<evidence type="ECO:0000256" key="7">
    <source>
        <dbReference type="ARBA" id="ARBA00022692"/>
    </source>
</evidence>
<dbReference type="PROSITE" id="PS51257">
    <property type="entry name" value="PROKAR_LIPOPROTEIN"/>
    <property type="match status" value="1"/>
</dbReference>
<accession>A0A9Q9ISM4</accession>
<dbReference type="GO" id="GO:0020037">
    <property type="term" value="F:heme binding"/>
    <property type="evidence" value="ECO:0007669"/>
    <property type="project" value="InterPro"/>
</dbReference>
<reference evidence="23" key="1">
    <citation type="submission" date="2021-04" db="EMBL/GenBank/DDBJ databases">
        <title>Dactylosporangium aurantiacum NRRL B-8018 full assembly.</title>
        <authorList>
            <person name="Hartkoorn R.C."/>
            <person name="Beaudoing E."/>
            <person name="Hot D."/>
        </authorList>
    </citation>
    <scope>NUCLEOTIDE SEQUENCE</scope>
    <source>
        <strain evidence="23">NRRL B-8018</strain>
    </source>
</reference>
<keyword evidence="6" id="KW-0679">Respiratory chain</keyword>
<dbReference type="RefSeq" id="WP_033366875.1">
    <property type="nucleotide sequence ID" value="NZ_CP073767.1"/>
</dbReference>
<dbReference type="GO" id="GO:0005507">
    <property type="term" value="F:copper ion binding"/>
    <property type="evidence" value="ECO:0007669"/>
    <property type="project" value="InterPro"/>
</dbReference>
<keyword evidence="9" id="KW-1278">Translocase</keyword>
<evidence type="ECO:0000256" key="13">
    <source>
        <dbReference type="ARBA" id="ARBA00023008"/>
    </source>
</evidence>
<feature type="chain" id="PRO_5040153894" description="cytochrome-c oxidase" evidence="20">
    <location>
        <begin position="20"/>
        <end position="330"/>
    </location>
</feature>
<dbReference type="GO" id="GO:0016491">
    <property type="term" value="F:oxidoreductase activity"/>
    <property type="evidence" value="ECO:0007669"/>
    <property type="project" value="InterPro"/>
</dbReference>
<dbReference type="Gene3D" id="1.10.287.90">
    <property type="match status" value="1"/>
</dbReference>
<keyword evidence="20" id="KW-0732">Signal</keyword>
<evidence type="ECO:0000256" key="2">
    <source>
        <dbReference type="ARBA" id="ARBA00007866"/>
    </source>
</evidence>
<evidence type="ECO:0000256" key="15">
    <source>
        <dbReference type="ARBA" id="ARBA00024688"/>
    </source>
</evidence>
<dbReference type="Proteomes" id="UP001058003">
    <property type="component" value="Chromosome"/>
</dbReference>
<dbReference type="InterPro" id="IPR036257">
    <property type="entry name" value="Cyt_c_oxidase_su2_TM_sf"/>
</dbReference>
<evidence type="ECO:0000256" key="4">
    <source>
        <dbReference type="ARBA" id="ARBA00022448"/>
    </source>
</evidence>
<keyword evidence="5 18" id="KW-0349">Heme</keyword>
<dbReference type="InterPro" id="IPR008972">
    <property type="entry name" value="Cupredoxin"/>
</dbReference>
<keyword evidence="14 19" id="KW-0472">Membrane</keyword>
<dbReference type="PROSITE" id="PS51007">
    <property type="entry name" value="CYTC"/>
    <property type="match status" value="1"/>
</dbReference>
<dbReference type="Gene3D" id="2.60.40.420">
    <property type="entry name" value="Cupredoxins - blue copper proteins"/>
    <property type="match status" value="1"/>
</dbReference>
<dbReference type="InterPro" id="IPR036909">
    <property type="entry name" value="Cyt_c-like_dom_sf"/>
</dbReference>
<evidence type="ECO:0000256" key="5">
    <source>
        <dbReference type="ARBA" id="ARBA00022617"/>
    </source>
</evidence>
<comment type="subcellular location">
    <subcellularLocation>
        <location evidence="1">Membrane</location>
        <topology evidence="1">Multi-pass membrane protein</topology>
    </subcellularLocation>
</comment>
<evidence type="ECO:0000259" key="21">
    <source>
        <dbReference type="PROSITE" id="PS50857"/>
    </source>
</evidence>
<dbReference type="EC" id="7.1.1.9" evidence="3"/>
<keyword evidence="4" id="KW-0813">Transport</keyword>
<organism evidence="23 24">
    <name type="scientific">Dactylosporangium aurantiacum</name>
    <dbReference type="NCBI Taxonomy" id="35754"/>
    <lineage>
        <taxon>Bacteria</taxon>
        <taxon>Bacillati</taxon>
        <taxon>Actinomycetota</taxon>
        <taxon>Actinomycetes</taxon>
        <taxon>Micromonosporales</taxon>
        <taxon>Micromonosporaceae</taxon>
        <taxon>Dactylosporangium</taxon>
    </lineage>
</organism>
<evidence type="ECO:0000313" key="24">
    <source>
        <dbReference type="Proteomes" id="UP001058003"/>
    </source>
</evidence>
<name>A0A9Q9ISM4_9ACTN</name>
<dbReference type="Pfam" id="PF00034">
    <property type="entry name" value="Cytochrom_C"/>
    <property type="match status" value="1"/>
</dbReference>
<comment type="function">
    <text evidence="15">Subunits I and II form the functional core of the enzyme complex. Electrons originating in cytochrome c are transferred via heme a and Cu(A) to the binuclear center formed by heme a3 and Cu(B).</text>
</comment>
<dbReference type="PROSITE" id="PS50857">
    <property type="entry name" value="COX2_CUA"/>
    <property type="match status" value="1"/>
</dbReference>
<dbReference type="SUPFAM" id="SSF49503">
    <property type="entry name" value="Cupredoxins"/>
    <property type="match status" value="1"/>
</dbReference>
<gene>
    <name evidence="23" type="primary">coxB</name>
    <name evidence="23" type="ORF">Daura_22265</name>
</gene>
<evidence type="ECO:0000256" key="16">
    <source>
        <dbReference type="ARBA" id="ARBA00031399"/>
    </source>
</evidence>
<dbReference type="InterPro" id="IPR009056">
    <property type="entry name" value="Cyt_c-like_dom"/>
</dbReference>
<feature type="transmembrane region" description="Helical" evidence="19">
    <location>
        <begin position="86"/>
        <end position="107"/>
    </location>
</feature>
<evidence type="ECO:0000256" key="12">
    <source>
        <dbReference type="ARBA" id="ARBA00023004"/>
    </source>
</evidence>
<keyword evidence="24" id="KW-1185">Reference proteome</keyword>